<dbReference type="Pfam" id="PF06114">
    <property type="entry name" value="Peptidase_M78"/>
    <property type="match status" value="1"/>
</dbReference>
<protein>
    <recommendedName>
        <fullName evidence="1">IrrE N-terminal-like domain-containing protein</fullName>
    </recommendedName>
</protein>
<dbReference type="Proteomes" id="UP000224836">
    <property type="component" value="Segment"/>
</dbReference>
<dbReference type="EMBL" id="KX965989">
    <property type="protein sequence ID" value="APC46454.1"/>
    <property type="molecule type" value="Genomic_DNA"/>
</dbReference>
<name>A0A1L2JY13_9CAUD</name>
<evidence type="ECO:0000259" key="1">
    <source>
        <dbReference type="Pfam" id="PF06114"/>
    </source>
</evidence>
<reference evidence="3" key="1">
    <citation type="submission" date="2016-10" db="EMBL/GenBank/DDBJ databases">
        <authorList>
            <person name="de Groot N.N."/>
        </authorList>
    </citation>
    <scope>NUCLEOTIDE SEQUENCE [LARGE SCALE GENOMIC DNA]</scope>
</reference>
<organism evidence="2 3">
    <name type="scientific">Aeribacillus phage AP45</name>
    <dbReference type="NCBI Taxonomy" id="1913112"/>
    <lineage>
        <taxon>Viruses</taxon>
        <taxon>Duplodnaviria</taxon>
        <taxon>Heunggongvirae</taxon>
        <taxon>Uroviricota</taxon>
        <taxon>Caudoviricetes</taxon>
        <taxon>Kamchatkavirus</taxon>
        <taxon>Kamchatkavirus AP45</taxon>
    </lineage>
</organism>
<dbReference type="KEGG" id="vg:55601609"/>
<accession>A0A1L2JY13</accession>
<proteinExistence type="predicted"/>
<sequence>MLFYLCQKVVKFMHLENFLPKTFHDYWEERAEKVLSHFHYRYPDEIDMYEICWRYGIRIVPLDKPFLDEEVPEGIKACSFPGKKGRRGVIYLRSGLDAIEKKLLLAEEFCHIYAHYISQLNMDRSFIAKTENQAKRMSAYLLMPARFLKDVYVAAAEQAVLISDIADYFVVTEEFAQYRLELIFNRRVDGFVTIKNKLGSIEWFE</sequence>
<feature type="domain" description="IrrE N-terminal-like" evidence="1">
    <location>
        <begin position="86"/>
        <end position="181"/>
    </location>
</feature>
<dbReference type="RefSeq" id="YP_009831918.1">
    <property type="nucleotide sequence ID" value="NC_048651.1"/>
</dbReference>
<dbReference type="InterPro" id="IPR010359">
    <property type="entry name" value="IrrE_HExxH"/>
</dbReference>
<evidence type="ECO:0000313" key="3">
    <source>
        <dbReference type="Proteomes" id="UP000224836"/>
    </source>
</evidence>
<evidence type="ECO:0000313" key="2">
    <source>
        <dbReference type="EMBL" id="APC46454.1"/>
    </source>
</evidence>
<keyword evidence="3" id="KW-1185">Reference proteome</keyword>
<dbReference type="GeneID" id="55601609"/>